<protein>
    <submittedName>
        <fullName evidence="7">Transcription factor bHLH62</fullName>
    </submittedName>
</protein>
<evidence type="ECO:0000259" key="6">
    <source>
        <dbReference type="PROSITE" id="PS50888"/>
    </source>
</evidence>
<comment type="subcellular location">
    <subcellularLocation>
        <location evidence="1">Nucleus</location>
    </subcellularLocation>
</comment>
<organism evidence="7 8">
    <name type="scientific">Striga hermonthica</name>
    <name type="common">Purple witchweed</name>
    <name type="synonym">Buchnera hermonthica</name>
    <dbReference type="NCBI Taxonomy" id="68872"/>
    <lineage>
        <taxon>Eukaryota</taxon>
        <taxon>Viridiplantae</taxon>
        <taxon>Streptophyta</taxon>
        <taxon>Embryophyta</taxon>
        <taxon>Tracheophyta</taxon>
        <taxon>Spermatophyta</taxon>
        <taxon>Magnoliopsida</taxon>
        <taxon>eudicotyledons</taxon>
        <taxon>Gunneridae</taxon>
        <taxon>Pentapetalae</taxon>
        <taxon>asterids</taxon>
        <taxon>lamiids</taxon>
        <taxon>Lamiales</taxon>
        <taxon>Orobanchaceae</taxon>
        <taxon>Buchnereae</taxon>
        <taxon>Striga</taxon>
    </lineage>
</organism>
<accession>A0A9N7R627</accession>
<keyword evidence="3" id="KW-0804">Transcription</keyword>
<dbReference type="Pfam" id="PF00010">
    <property type="entry name" value="HLH"/>
    <property type="match status" value="1"/>
</dbReference>
<dbReference type="OrthoDB" id="1095591at2759"/>
<keyword evidence="4" id="KW-0539">Nucleus</keyword>
<dbReference type="GO" id="GO:0046983">
    <property type="term" value="F:protein dimerization activity"/>
    <property type="evidence" value="ECO:0007669"/>
    <property type="project" value="InterPro"/>
</dbReference>
<evidence type="ECO:0000256" key="5">
    <source>
        <dbReference type="SAM" id="MobiDB-lite"/>
    </source>
</evidence>
<evidence type="ECO:0000256" key="4">
    <source>
        <dbReference type="ARBA" id="ARBA00023242"/>
    </source>
</evidence>
<evidence type="ECO:0000256" key="2">
    <source>
        <dbReference type="ARBA" id="ARBA00023015"/>
    </source>
</evidence>
<evidence type="ECO:0000313" key="7">
    <source>
        <dbReference type="EMBL" id="CAA0815306.1"/>
    </source>
</evidence>
<dbReference type="GO" id="GO:0005634">
    <property type="term" value="C:nucleus"/>
    <property type="evidence" value="ECO:0007669"/>
    <property type="project" value="UniProtKB-SubCell"/>
</dbReference>
<gene>
    <name evidence="7" type="ORF">SHERM_15337</name>
</gene>
<feature type="compositionally biased region" description="Basic and acidic residues" evidence="5">
    <location>
        <begin position="259"/>
        <end position="281"/>
    </location>
</feature>
<dbReference type="FunFam" id="4.10.280.10:FF:000002">
    <property type="entry name" value="Basic helix-loop-helix transcription factor"/>
    <property type="match status" value="1"/>
</dbReference>
<dbReference type="AlphaFoldDB" id="A0A9N7R627"/>
<dbReference type="InterPro" id="IPR036638">
    <property type="entry name" value="HLH_DNA-bd_sf"/>
</dbReference>
<dbReference type="EMBL" id="CACSLK010012531">
    <property type="protein sequence ID" value="CAA0815306.1"/>
    <property type="molecule type" value="Genomic_DNA"/>
</dbReference>
<keyword evidence="2" id="KW-0805">Transcription regulation</keyword>
<dbReference type="InterPro" id="IPR024097">
    <property type="entry name" value="bHLH_ZIP_TF"/>
</dbReference>
<evidence type="ECO:0000313" key="8">
    <source>
        <dbReference type="Proteomes" id="UP001153555"/>
    </source>
</evidence>
<dbReference type="InterPro" id="IPR011598">
    <property type="entry name" value="bHLH_dom"/>
</dbReference>
<evidence type="ECO:0000256" key="3">
    <source>
        <dbReference type="ARBA" id="ARBA00023163"/>
    </source>
</evidence>
<proteinExistence type="predicted"/>
<reference evidence="7" key="1">
    <citation type="submission" date="2019-12" db="EMBL/GenBank/DDBJ databases">
        <authorList>
            <person name="Scholes J."/>
        </authorList>
    </citation>
    <scope>NUCLEOTIDE SEQUENCE</scope>
</reference>
<feature type="compositionally biased region" description="Polar residues" evidence="5">
    <location>
        <begin position="165"/>
        <end position="182"/>
    </location>
</feature>
<dbReference type="PANTHER" id="PTHR12565">
    <property type="entry name" value="STEROL REGULATORY ELEMENT-BINDING PROTEIN"/>
    <property type="match status" value="1"/>
</dbReference>
<feature type="domain" description="BHLH" evidence="6">
    <location>
        <begin position="314"/>
        <end position="364"/>
    </location>
</feature>
<feature type="compositionally biased region" description="Basic and acidic residues" evidence="5">
    <location>
        <begin position="288"/>
        <end position="304"/>
    </location>
</feature>
<dbReference type="Proteomes" id="UP001153555">
    <property type="component" value="Unassembled WGS sequence"/>
</dbReference>
<feature type="compositionally biased region" description="Low complexity" evidence="5">
    <location>
        <begin position="205"/>
        <end position="218"/>
    </location>
</feature>
<dbReference type="CDD" id="cd18919">
    <property type="entry name" value="bHLH_AtBPE_like"/>
    <property type="match status" value="1"/>
</dbReference>
<feature type="compositionally biased region" description="Polar residues" evidence="5">
    <location>
        <begin position="219"/>
        <end position="233"/>
    </location>
</feature>
<feature type="compositionally biased region" description="Polar residues" evidence="5">
    <location>
        <begin position="134"/>
        <end position="157"/>
    </location>
</feature>
<evidence type="ECO:0000256" key="1">
    <source>
        <dbReference type="ARBA" id="ARBA00004123"/>
    </source>
</evidence>
<sequence length="505" mass="54447">MDKNYFMNAGISPWTEVACGADQSFIEPNHDQFSYLDSSLALRELIRKLGGDVGTPTAFPAAGCSNFASTTTTTDSSSLASPKLNLPIVDQMSIPNFGSMATLAPPLPSLAADPGFAERAAKFSCFGSRSFNGRSQPQLGLTSNGEMGIRSGSNPISLANGKLSRVSSSPTLKQGGSASRNSGPMEIPRPGKMGSEKKLSKLLGSNANSSNEESSVSEQIPSGETGSKISNDMNSRKRKSGSRGKSKDGSKVIEGGEDADAKRSKPTDGGKIEAKTEEETFKGGSNEETEKRKVDQKPSEPPKDYIHVRARRGQATDSHSLAERVRREKISERMKLLQDLVPGCNKVTGKALMLDEIINYVQSLQRQVEFLSMKLASVNPGLDFNMENLLSKDMFQQNAISLPQQMYPLESSSPAAFYQQNIHQMHHNQNNCSSSILTGPLGQCTVGSLPMDARSLGIHLPSADGFNDIITQFPLFNEDELQSIVQRGCVQDPVNFSGRGPLCIL</sequence>
<dbReference type="PANTHER" id="PTHR12565:SF184">
    <property type="entry name" value="BHLH TRANSCRIPTION FACTOR"/>
    <property type="match status" value="1"/>
</dbReference>
<dbReference type="PROSITE" id="PS50888">
    <property type="entry name" value="BHLH"/>
    <property type="match status" value="1"/>
</dbReference>
<comment type="caution">
    <text evidence="7">The sequence shown here is derived from an EMBL/GenBank/DDBJ whole genome shotgun (WGS) entry which is preliminary data.</text>
</comment>
<dbReference type="GO" id="GO:0003700">
    <property type="term" value="F:DNA-binding transcription factor activity"/>
    <property type="evidence" value="ECO:0007669"/>
    <property type="project" value="TreeGrafter"/>
</dbReference>
<dbReference type="Gene3D" id="4.10.280.10">
    <property type="entry name" value="Helix-loop-helix DNA-binding domain"/>
    <property type="match status" value="1"/>
</dbReference>
<dbReference type="SUPFAM" id="SSF47459">
    <property type="entry name" value="HLH, helix-loop-helix DNA-binding domain"/>
    <property type="match status" value="1"/>
</dbReference>
<name>A0A9N7R627_STRHE</name>
<keyword evidence="8" id="KW-1185">Reference proteome</keyword>
<dbReference type="SMART" id="SM00353">
    <property type="entry name" value="HLH"/>
    <property type="match status" value="1"/>
</dbReference>
<feature type="region of interest" description="Disordered" evidence="5">
    <location>
        <begin position="134"/>
        <end position="304"/>
    </location>
</feature>